<sequence>MTSAGKIQYQGREGGGMGGRALLGCGIAVVSSILWGTNYVWLRKLKGRCHPVQTTIAFCWCGMVLCPCLMLVLPEEDIVDTVRRSLTPDLWPFALILGFCAVGGQIALAAALHWIPAALAALINALEVPSVYAVQAALFGEPTSALEIAGACVIVLSCAVNVVAGVWKTKREAQERPGAQRVGRTRASLRRFGLGVVEKSELGQSLLLSTVDEGGDETDDRSPGILLAESHGGEREKEVVLSCRETA</sequence>
<keyword evidence="2" id="KW-1133">Transmembrane helix</keyword>
<dbReference type="Pfam" id="PF00892">
    <property type="entry name" value="EamA"/>
    <property type="match status" value="1"/>
</dbReference>
<keyword evidence="2" id="KW-0472">Membrane</keyword>
<proteinExistence type="predicted"/>
<organism evidence="4">
    <name type="scientific">Chromera velia CCMP2878</name>
    <dbReference type="NCBI Taxonomy" id="1169474"/>
    <lineage>
        <taxon>Eukaryota</taxon>
        <taxon>Sar</taxon>
        <taxon>Alveolata</taxon>
        <taxon>Colpodellida</taxon>
        <taxon>Chromeraceae</taxon>
        <taxon>Chromera</taxon>
    </lineage>
</organism>
<feature type="transmembrane region" description="Helical" evidence="2">
    <location>
        <begin position="145"/>
        <end position="167"/>
    </location>
</feature>
<dbReference type="VEuPathDB" id="CryptoDB:Cvel_13515"/>
<feature type="transmembrane region" description="Helical" evidence="2">
    <location>
        <begin position="54"/>
        <end position="73"/>
    </location>
</feature>
<dbReference type="GO" id="GO:0016020">
    <property type="term" value="C:membrane"/>
    <property type="evidence" value="ECO:0007669"/>
    <property type="project" value="InterPro"/>
</dbReference>
<accession>A0A0G4IE79</accession>
<feature type="transmembrane region" description="Helical" evidence="2">
    <location>
        <begin position="93"/>
        <end position="112"/>
    </location>
</feature>
<protein>
    <recommendedName>
        <fullName evidence="3">EamA domain-containing protein</fullName>
    </recommendedName>
</protein>
<evidence type="ECO:0000256" key="2">
    <source>
        <dbReference type="SAM" id="Phobius"/>
    </source>
</evidence>
<dbReference type="InterPro" id="IPR037185">
    <property type="entry name" value="EmrE-like"/>
</dbReference>
<feature type="region of interest" description="Disordered" evidence="1">
    <location>
        <begin position="212"/>
        <end position="247"/>
    </location>
</feature>
<gene>
    <name evidence="4" type="ORF">Cvel_13515</name>
</gene>
<name>A0A0G4IE79_9ALVE</name>
<reference evidence="4" key="1">
    <citation type="submission" date="2014-11" db="EMBL/GenBank/DDBJ databases">
        <authorList>
            <person name="Otto D Thomas"/>
            <person name="Naeem Raeece"/>
        </authorList>
    </citation>
    <scope>NUCLEOTIDE SEQUENCE</scope>
</reference>
<evidence type="ECO:0000256" key="1">
    <source>
        <dbReference type="SAM" id="MobiDB-lite"/>
    </source>
</evidence>
<feature type="transmembrane region" description="Helical" evidence="2">
    <location>
        <begin position="21"/>
        <end position="42"/>
    </location>
</feature>
<dbReference type="PANTHER" id="PTHR22911">
    <property type="entry name" value="ACYL-MALONYL CONDENSING ENZYME-RELATED"/>
    <property type="match status" value="1"/>
</dbReference>
<dbReference type="EMBL" id="CDMZ01005873">
    <property type="protein sequence ID" value="CEM55397.1"/>
    <property type="molecule type" value="Genomic_DNA"/>
</dbReference>
<dbReference type="AlphaFoldDB" id="A0A0G4IE79"/>
<keyword evidence="2" id="KW-0812">Transmembrane</keyword>
<feature type="transmembrane region" description="Helical" evidence="2">
    <location>
        <begin position="119"/>
        <end position="139"/>
    </location>
</feature>
<feature type="domain" description="EamA" evidence="3">
    <location>
        <begin position="23"/>
        <end position="161"/>
    </location>
</feature>
<evidence type="ECO:0000313" key="4">
    <source>
        <dbReference type="EMBL" id="CEM55397.1"/>
    </source>
</evidence>
<dbReference type="InterPro" id="IPR000620">
    <property type="entry name" value="EamA_dom"/>
</dbReference>
<dbReference type="SUPFAM" id="SSF103481">
    <property type="entry name" value="Multidrug resistance efflux transporter EmrE"/>
    <property type="match status" value="1"/>
</dbReference>
<evidence type="ECO:0000259" key="3">
    <source>
        <dbReference type="Pfam" id="PF00892"/>
    </source>
</evidence>